<sequence>MLRLEAGGEVAQEALGGRIAAACPRACVIYLEGELGAGKTTLVRGFLRALGHRGSVRSPTYTLLEPYELATRNCYHLDLYRLADPSELEYLGVADLLASEAVLLVEWPDRGQGWLPSPDLLIRIEYQPEGRVVELIPESAVGGALIEEI</sequence>
<dbReference type="NCBIfam" id="TIGR00150">
    <property type="entry name" value="T6A_YjeE"/>
    <property type="match status" value="1"/>
</dbReference>
<dbReference type="GO" id="GO:0005524">
    <property type="term" value="F:ATP binding"/>
    <property type="evidence" value="ECO:0007669"/>
    <property type="project" value="UniProtKB-KW"/>
</dbReference>
<evidence type="ECO:0000313" key="11">
    <source>
        <dbReference type="EMBL" id="PUE05694.1"/>
    </source>
</evidence>
<dbReference type="Proteomes" id="UP000250928">
    <property type="component" value="Unassembled WGS sequence"/>
</dbReference>
<evidence type="ECO:0000256" key="8">
    <source>
        <dbReference type="ARBA" id="ARBA00022840"/>
    </source>
</evidence>
<dbReference type="GO" id="GO:0016740">
    <property type="term" value="F:transferase activity"/>
    <property type="evidence" value="ECO:0007669"/>
    <property type="project" value="UniProtKB-KW"/>
</dbReference>
<dbReference type="GO" id="GO:0002949">
    <property type="term" value="P:tRNA threonylcarbamoyladenosine modification"/>
    <property type="evidence" value="ECO:0007669"/>
    <property type="project" value="InterPro"/>
</dbReference>
<keyword evidence="6" id="KW-0479">Metal-binding</keyword>
<evidence type="ECO:0000256" key="6">
    <source>
        <dbReference type="ARBA" id="ARBA00022723"/>
    </source>
</evidence>
<proteinExistence type="inferred from homology"/>
<evidence type="ECO:0000256" key="1">
    <source>
        <dbReference type="ARBA" id="ARBA00004496"/>
    </source>
</evidence>
<evidence type="ECO:0000256" key="5">
    <source>
        <dbReference type="ARBA" id="ARBA00022694"/>
    </source>
</evidence>
<keyword evidence="8" id="KW-0067">ATP-binding</keyword>
<comment type="caution">
    <text evidence="11">The sequence shown here is derived from an EMBL/GenBank/DDBJ whole genome shotgun (WGS) entry which is preliminary data.</text>
</comment>
<dbReference type="SUPFAM" id="SSF52540">
    <property type="entry name" value="P-loop containing nucleoside triphosphate hydrolases"/>
    <property type="match status" value="1"/>
</dbReference>
<evidence type="ECO:0000256" key="2">
    <source>
        <dbReference type="ARBA" id="ARBA00007599"/>
    </source>
</evidence>
<keyword evidence="4" id="KW-0963">Cytoplasm</keyword>
<evidence type="ECO:0000256" key="3">
    <source>
        <dbReference type="ARBA" id="ARBA00019010"/>
    </source>
</evidence>
<keyword evidence="5" id="KW-0819">tRNA processing</keyword>
<accession>A0A6N4E3J0</accession>
<keyword evidence="7" id="KW-0547">Nucleotide-binding</keyword>
<evidence type="ECO:0000256" key="9">
    <source>
        <dbReference type="ARBA" id="ARBA00022842"/>
    </source>
</evidence>
<dbReference type="InterPro" id="IPR027417">
    <property type="entry name" value="P-loop_NTPase"/>
</dbReference>
<dbReference type="GO" id="GO:0046872">
    <property type="term" value="F:metal ion binding"/>
    <property type="evidence" value="ECO:0007669"/>
    <property type="project" value="UniProtKB-KW"/>
</dbReference>
<reference evidence="11 12" key="1">
    <citation type="submission" date="2018-01" db="EMBL/GenBank/DDBJ databases">
        <title>Novel co-symbiosis in the lucinid bivalve Phacoides pectinatus.</title>
        <authorList>
            <person name="Lim S.J."/>
            <person name="Davis B.G."/>
            <person name="Gill D.E."/>
            <person name="Engel A.S."/>
            <person name="Anderson L.C."/>
            <person name="Campbell B.J."/>
        </authorList>
    </citation>
    <scope>NUCLEOTIDE SEQUENCE [LARGE SCALE GENOMIC DNA]</scope>
    <source>
        <strain evidence="11">N3_P5</strain>
    </source>
</reference>
<evidence type="ECO:0000256" key="7">
    <source>
        <dbReference type="ARBA" id="ARBA00022741"/>
    </source>
</evidence>
<dbReference type="PANTHER" id="PTHR33540">
    <property type="entry name" value="TRNA THREONYLCARBAMOYLADENOSINE BIOSYNTHESIS PROTEIN TSAE"/>
    <property type="match status" value="1"/>
</dbReference>
<dbReference type="Gene3D" id="3.40.50.300">
    <property type="entry name" value="P-loop containing nucleotide triphosphate hydrolases"/>
    <property type="match status" value="1"/>
</dbReference>
<dbReference type="GO" id="GO:0005737">
    <property type="term" value="C:cytoplasm"/>
    <property type="evidence" value="ECO:0007669"/>
    <property type="project" value="UniProtKB-SubCell"/>
</dbReference>
<name>A0A6N4E3J0_9GAMM</name>
<evidence type="ECO:0000256" key="10">
    <source>
        <dbReference type="ARBA" id="ARBA00032441"/>
    </source>
</evidence>
<keyword evidence="11" id="KW-0808">Transferase</keyword>
<comment type="subcellular location">
    <subcellularLocation>
        <location evidence="1">Cytoplasm</location>
    </subcellularLocation>
</comment>
<dbReference type="PANTHER" id="PTHR33540:SF2">
    <property type="entry name" value="TRNA THREONYLCARBAMOYLADENOSINE BIOSYNTHESIS PROTEIN TSAE"/>
    <property type="match status" value="1"/>
</dbReference>
<evidence type="ECO:0000313" key="12">
    <source>
        <dbReference type="Proteomes" id="UP000250928"/>
    </source>
</evidence>
<evidence type="ECO:0000256" key="4">
    <source>
        <dbReference type="ARBA" id="ARBA00022490"/>
    </source>
</evidence>
<keyword evidence="9" id="KW-0460">Magnesium</keyword>
<dbReference type="InterPro" id="IPR003442">
    <property type="entry name" value="T6A_TsaE"/>
</dbReference>
<protein>
    <recommendedName>
        <fullName evidence="3">tRNA threonylcarbamoyladenosine biosynthesis protein TsaE</fullName>
    </recommendedName>
    <alternativeName>
        <fullName evidence="10">t(6)A37 threonylcarbamoyladenosine biosynthesis protein TsaE</fullName>
    </alternativeName>
</protein>
<dbReference type="AlphaFoldDB" id="A0A6N4E3J0"/>
<comment type="similarity">
    <text evidence="2">Belongs to the TsaE family.</text>
</comment>
<dbReference type="Pfam" id="PF02367">
    <property type="entry name" value="TsaE"/>
    <property type="match status" value="1"/>
</dbReference>
<gene>
    <name evidence="11" type="ORF">C3L24_00575</name>
</gene>
<dbReference type="EMBL" id="PQCO01000047">
    <property type="protein sequence ID" value="PUE05694.1"/>
    <property type="molecule type" value="Genomic_DNA"/>
</dbReference>
<organism evidence="11 12">
    <name type="scientific">Candidatus Sedimenticola endophacoides</name>
    <dbReference type="NCBI Taxonomy" id="2548426"/>
    <lineage>
        <taxon>Bacteria</taxon>
        <taxon>Pseudomonadati</taxon>
        <taxon>Pseudomonadota</taxon>
        <taxon>Gammaproteobacteria</taxon>
        <taxon>Chromatiales</taxon>
        <taxon>Sedimenticolaceae</taxon>
        <taxon>Sedimenticola</taxon>
    </lineage>
</organism>